<keyword evidence="1" id="KW-0812">Transmembrane</keyword>
<name>A0ABU5SHN6_9BACT</name>
<evidence type="ECO:0000313" key="3">
    <source>
        <dbReference type="Proteomes" id="UP001302222"/>
    </source>
</evidence>
<feature type="transmembrane region" description="Helical" evidence="1">
    <location>
        <begin position="144"/>
        <end position="163"/>
    </location>
</feature>
<gene>
    <name evidence="2" type="ORF">VB798_09460</name>
</gene>
<evidence type="ECO:0000313" key="2">
    <source>
        <dbReference type="EMBL" id="MEA5426798.1"/>
    </source>
</evidence>
<accession>A0ABU5SHN6</accession>
<dbReference type="Proteomes" id="UP001302222">
    <property type="component" value="Unassembled WGS sequence"/>
</dbReference>
<protein>
    <recommendedName>
        <fullName evidence="4">Lipoprotein</fullName>
    </recommendedName>
</protein>
<reference evidence="2 3" key="1">
    <citation type="submission" date="2023-12" db="EMBL/GenBank/DDBJ databases">
        <title>Novel species of the genus Arcicella isolated from rivers.</title>
        <authorList>
            <person name="Lu H."/>
        </authorList>
    </citation>
    <scope>NUCLEOTIDE SEQUENCE [LARGE SCALE GENOMIC DNA]</scope>
    <source>
        <strain evidence="2 3">DC25W</strain>
    </source>
</reference>
<keyword evidence="1" id="KW-0472">Membrane</keyword>
<organism evidence="2 3">
    <name type="scientific">Arcicella lustrica</name>
    <dbReference type="NCBI Taxonomy" id="2984196"/>
    <lineage>
        <taxon>Bacteria</taxon>
        <taxon>Pseudomonadati</taxon>
        <taxon>Bacteroidota</taxon>
        <taxon>Cytophagia</taxon>
        <taxon>Cytophagales</taxon>
        <taxon>Flectobacillaceae</taxon>
        <taxon>Arcicella</taxon>
    </lineage>
</organism>
<evidence type="ECO:0000256" key="1">
    <source>
        <dbReference type="SAM" id="Phobius"/>
    </source>
</evidence>
<evidence type="ECO:0008006" key="4">
    <source>
        <dbReference type="Google" id="ProtNLM"/>
    </source>
</evidence>
<dbReference type="RefSeq" id="WP_323258233.1">
    <property type="nucleotide sequence ID" value="NZ_JAYGIM010000007.1"/>
</dbReference>
<keyword evidence="3" id="KW-1185">Reference proteome</keyword>
<proteinExistence type="predicted"/>
<keyword evidence="1" id="KW-1133">Transmembrane helix</keyword>
<dbReference type="EMBL" id="JAYGIM010000007">
    <property type="protein sequence ID" value="MEA5426798.1"/>
    <property type="molecule type" value="Genomic_DNA"/>
</dbReference>
<sequence>MNRPILYTLTFVLMLGCISEKKARKIADEYYKNSPGEFAQKCADTFPIHSQYIEGITIVRKDTTIEKGILLDCPEQQKTLRCPDSKTIYIKTVRVDTVVKENTAKVELLSIRLQETNKVMLDGVKLNLSLQNKIEESKKKSERLLLILIAIGTLLGFSVLLRLKNII</sequence>
<dbReference type="PROSITE" id="PS51257">
    <property type="entry name" value="PROKAR_LIPOPROTEIN"/>
    <property type="match status" value="1"/>
</dbReference>
<comment type="caution">
    <text evidence="2">The sequence shown here is derived from an EMBL/GenBank/DDBJ whole genome shotgun (WGS) entry which is preliminary data.</text>
</comment>